<dbReference type="InterPro" id="IPR004307">
    <property type="entry name" value="TspO_MBR"/>
</dbReference>
<feature type="transmembrane region" description="Helical" evidence="6">
    <location>
        <begin position="140"/>
        <end position="164"/>
    </location>
</feature>
<evidence type="ECO:0000313" key="7">
    <source>
        <dbReference type="EMBL" id="PXW60240.1"/>
    </source>
</evidence>
<gene>
    <name evidence="7" type="ORF">C7450_104292</name>
</gene>
<dbReference type="PANTHER" id="PTHR10057">
    <property type="entry name" value="PERIPHERAL-TYPE BENZODIAZEPINE RECEPTOR"/>
    <property type="match status" value="1"/>
</dbReference>
<dbReference type="EMBL" id="QJJK01000004">
    <property type="protein sequence ID" value="PXW60240.1"/>
    <property type="molecule type" value="Genomic_DNA"/>
</dbReference>
<name>A0A2V3UA06_9HYPH</name>
<keyword evidence="3 6" id="KW-0812">Transmembrane</keyword>
<comment type="caution">
    <text evidence="7">The sequence shown here is derived from an EMBL/GenBank/DDBJ whole genome shotgun (WGS) entry which is preliminary data.</text>
</comment>
<feature type="transmembrane region" description="Helical" evidence="6">
    <location>
        <begin position="113"/>
        <end position="133"/>
    </location>
</feature>
<evidence type="ECO:0000256" key="6">
    <source>
        <dbReference type="SAM" id="Phobius"/>
    </source>
</evidence>
<dbReference type="GO" id="GO:0033013">
    <property type="term" value="P:tetrapyrrole metabolic process"/>
    <property type="evidence" value="ECO:0007669"/>
    <property type="project" value="UniProtKB-ARBA"/>
</dbReference>
<dbReference type="OrthoDB" id="9795496at2"/>
<reference evidence="7 8" key="1">
    <citation type="submission" date="2018-05" db="EMBL/GenBank/DDBJ databases">
        <title>Genomic Encyclopedia of Type Strains, Phase IV (KMG-IV): sequencing the most valuable type-strain genomes for metagenomic binning, comparative biology and taxonomic classification.</title>
        <authorList>
            <person name="Goeker M."/>
        </authorList>
    </citation>
    <scope>NUCLEOTIDE SEQUENCE [LARGE SCALE GENOMIC DNA]</scope>
    <source>
        <strain evidence="7 8">DSM 6462</strain>
    </source>
</reference>
<evidence type="ECO:0000256" key="1">
    <source>
        <dbReference type="ARBA" id="ARBA00004141"/>
    </source>
</evidence>
<accession>A0A2V3UA06</accession>
<dbReference type="RefSeq" id="WP_110374573.1">
    <property type="nucleotide sequence ID" value="NZ_JAHBRY010000001.1"/>
</dbReference>
<protein>
    <submittedName>
        <fullName evidence="7">TspO/MBR related protein</fullName>
    </submittedName>
</protein>
<evidence type="ECO:0000256" key="4">
    <source>
        <dbReference type="ARBA" id="ARBA00022989"/>
    </source>
</evidence>
<dbReference type="PIRSF" id="PIRSF005859">
    <property type="entry name" value="PBR"/>
    <property type="match status" value="1"/>
</dbReference>
<evidence type="ECO:0000313" key="8">
    <source>
        <dbReference type="Proteomes" id="UP000248021"/>
    </source>
</evidence>
<dbReference type="PANTHER" id="PTHR10057:SF0">
    <property type="entry name" value="TRANSLOCATOR PROTEIN"/>
    <property type="match status" value="1"/>
</dbReference>
<dbReference type="FunFam" id="1.20.1260.100:FF:000001">
    <property type="entry name" value="translocator protein 2"/>
    <property type="match status" value="1"/>
</dbReference>
<dbReference type="Proteomes" id="UP000248021">
    <property type="component" value="Unassembled WGS sequence"/>
</dbReference>
<evidence type="ECO:0000256" key="2">
    <source>
        <dbReference type="ARBA" id="ARBA00007524"/>
    </source>
</evidence>
<dbReference type="CDD" id="cd15904">
    <property type="entry name" value="TSPO_MBR"/>
    <property type="match status" value="1"/>
</dbReference>
<dbReference type="InterPro" id="IPR038330">
    <property type="entry name" value="TspO/MBR-related_sf"/>
</dbReference>
<comment type="subcellular location">
    <subcellularLocation>
        <location evidence="1">Membrane</location>
        <topology evidence="1">Multi-pass membrane protein</topology>
    </subcellularLocation>
</comment>
<keyword evidence="5 6" id="KW-0472">Membrane</keyword>
<comment type="similarity">
    <text evidence="2">Belongs to the TspO/BZRP family.</text>
</comment>
<evidence type="ECO:0000256" key="3">
    <source>
        <dbReference type="ARBA" id="ARBA00022692"/>
    </source>
</evidence>
<dbReference type="GO" id="GO:0016020">
    <property type="term" value="C:membrane"/>
    <property type="evidence" value="ECO:0007669"/>
    <property type="project" value="UniProtKB-SubCell"/>
</dbReference>
<feature type="transmembrane region" description="Helical" evidence="6">
    <location>
        <begin position="88"/>
        <end position="107"/>
    </location>
</feature>
<feature type="transmembrane region" description="Helical" evidence="6">
    <location>
        <begin position="53"/>
        <end position="76"/>
    </location>
</feature>
<proteinExistence type="inferred from homology"/>
<evidence type="ECO:0000256" key="5">
    <source>
        <dbReference type="ARBA" id="ARBA00023136"/>
    </source>
</evidence>
<keyword evidence="8" id="KW-1185">Reference proteome</keyword>
<sequence>MTTAIRSGFGRSLSLALAAILPVVAASLAGQYVTFPNLTPWYASLAKPSFNPPNAVFGPVWTVLYILMAFAAWRILRLAPFMRHRRMALALFYGQLGLNALWSFAFFGAHSPLLGLVVIIPLLAMIVATIATFRRLDAVAAWCLVPYLAWVSFATVLNASVWWLNA</sequence>
<organism evidence="7 8">
    <name type="scientific">Chelatococcus asaccharovorans</name>
    <dbReference type="NCBI Taxonomy" id="28210"/>
    <lineage>
        <taxon>Bacteria</taxon>
        <taxon>Pseudomonadati</taxon>
        <taxon>Pseudomonadota</taxon>
        <taxon>Alphaproteobacteria</taxon>
        <taxon>Hyphomicrobiales</taxon>
        <taxon>Chelatococcaceae</taxon>
        <taxon>Chelatococcus</taxon>
    </lineage>
</organism>
<dbReference type="Pfam" id="PF03073">
    <property type="entry name" value="TspO_MBR"/>
    <property type="match status" value="1"/>
</dbReference>
<dbReference type="Gene3D" id="1.20.1260.100">
    <property type="entry name" value="TspO/MBR protein"/>
    <property type="match status" value="1"/>
</dbReference>
<keyword evidence="4 6" id="KW-1133">Transmembrane helix</keyword>
<dbReference type="AlphaFoldDB" id="A0A2V3UA06"/>